<evidence type="ECO:0000256" key="1">
    <source>
        <dbReference type="SAM" id="MobiDB-lite"/>
    </source>
</evidence>
<feature type="signal peptide" evidence="2">
    <location>
        <begin position="1"/>
        <end position="32"/>
    </location>
</feature>
<dbReference type="AlphaFoldDB" id="A0A2T1DEX7"/>
<dbReference type="OrthoDB" id="518214at2"/>
<feature type="region of interest" description="Disordered" evidence="1">
    <location>
        <begin position="54"/>
        <end position="123"/>
    </location>
</feature>
<proteinExistence type="predicted"/>
<keyword evidence="2" id="KW-0732">Signal</keyword>
<reference evidence="3 4" key="1">
    <citation type="submission" date="2018-02" db="EMBL/GenBank/DDBJ databases">
        <authorList>
            <person name="Cohen D.B."/>
            <person name="Kent A.D."/>
        </authorList>
    </citation>
    <scope>NUCLEOTIDE SEQUENCE [LARGE SCALE GENOMIC DNA]</scope>
    <source>
        <strain evidence="3 4">ULC007</strain>
    </source>
</reference>
<name>A0A2T1DEX7_9CYAN</name>
<evidence type="ECO:0000313" key="4">
    <source>
        <dbReference type="Proteomes" id="UP000238634"/>
    </source>
</evidence>
<protein>
    <submittedName>
        <fullName evidence="3">Uncharacterized protein</fullName>
    </submittedName>
</protein>
<feature type="region of interest" description="Disordered" evidence="1">
    <location>
        <begin position="136"/>
        <end position="171"/>
    </location>
</feature>
<dbReference type="EMBL" id="PVWG01000013">
    <property type="protein sequence ID" value="PSB19017.1"/>
    <property type="molecule type" value="Genomic_DNA"/>
</dbReference>
<reference evidence="3 4" key="2">
    <citation type="submission" date="2018-03" db="EMBL/GenBank/DDBJ databases">
        <title>The ancient ancestry and fast evolution of plastids.</title>
        <authorList>
            <person name="Moore K.R."/>
            <person name="Magnabosco C."/>
            <person name="Momper L."/>
            <person name="Gold D.A."/>
            <person name="Bosak T."/>
            <person name="Fournier G.P."/>
        </authorList>
    </citation>
    <scope>NUCLEOTIDE SEQUENCE [LARGE SCALE GENOMIC DNA]</scope>
    <source>
        <strain evidence="3 4">ULC007</strain>
    </source>
</reference>
<evidence type="ECO:0000256" key="2">
    <source>
        <dbReference type="SAM" id="SignalP"/>
    </source>
</evidence>
<comment type="caution">
    <text evidence="3">The sequence shown here is derived from an EMBL/GenBank/DDBJ whole genome shotgun (WGS) entry which is preliminary data.</text>
</comment>
<sequence>MNSFSHDRLIKRMIALLGATGLAAFSGLPAFAQVNPNNRSVDCSAYVNGGIGGPMNNSGQSSYDTATVPQNRSNAMNQSDNSSNSYNSYGMSRDGQFSARNPNAAIPFRSNGPAGTSGGESNLNLQAYSADRGASFNRAYSTPDRSSANPIPRSSANPIPVECLPGGVNNR</sequence>
<feature type="compositionally biased region" description="Polar residues" evidence="1">
    <location>
        <begin position="55"/>
        <end position="76"/>
    </location>
</feature>
<evidence type="ECO:0000313" key="3">
    <source>
        <dbReference type="EMBL" id="PSB19017.1"/>
    </source>
</evidence>
<dbReference type="RefSeq" id="WP_073072264.1">
    <property type="nucleotide sequence ID" value="NZ_MPPI01000014.1"/>
</dbReference>
<accession>A0A2T1DEX7</accession>
<feature type="compositionally biased region" description="Polar residues" evidence="1">
    <location>
        <begin position="138"/>
        <end position="157"/>
    </location>
</feature>
<dbReference type="Proteomes" id="UP000238634">
    <property type="component" value="Unassembled WGS sequence"/>
</dbReference>
<feature type="compositionally biased region" description="Low complexity" evidence="1">
    <location>
        <begin position="77"/>
        <end position="89"/>
    </location>
</feature>
<keyword evidence="4" id="KW-1185">Reference proteome</keyword>
<organism evidence="3 4">
    <name type="scientific">Phormidesmis priestleyi ULC007</name>
    <dbReference type="NCBI Taxonomy" id="1920490"/>
    <lineage>
        <taxon>Bacteria</taxon>
        <taxon>Bacillati</taxon>
        <taxon>Cyanobacteriota</taxon>
        <taxon>Cyanophyceae</taxon>
        <taxon>Leptolyngbyales</taxon>
        <taxon>Leptolyngbyaceae</taxon>
        <taxon>Phormidesmis</taxon>
    </lineage>
</organism>
<feature type="chain" id="PRO_5015498228" evidence="2">
    <location>
        <begin position="33"/>
        <end position="171"/>
    </location>
</feature>
<gene>
    <name evidence="3" type="ORF">C7B65_13460</name>
</gene>